<organism evidence="1 2">
    <name type="scientific">Brevundimonas abyssalis TAR-001</name>
    <dbReference type="NCBI Taxonomy" id="1391729"/>
    <lineage>
        <taxon>Bacteria</taxon>
        <taxon>Pseudomonadati</taxon>
        <taxon>Pseudomonadota</taxon>
        <taxon>Alphaproteobacteria</taxon>
        <taxon>Caulobacterales</taxon>
        <taxon>Caulobacteraceae</taxon>
        <taxon>Brevundimonas</taxon>
    </lineage>
</organism>
<reference evidence="2" key="1">
    <citation type="journal article" date="2013" name="Genome Announc.">
        <title>Draft Genome Sequence of the Dimorphic Prosthecate Bacterium Brevundimonas abyssalis TAR-001T.</title>
        <authorList>
            <person name="Tsubouchi T."/>
            <person name="Nishi S."/>
            <person name="Usui K."/>
            <person name="Shimane Y."/>
            <person name="Takaki Y."/>
            <person name="Maruyama T."/>
            <person name="Hatada Y."/>
        </authorList>
    </citation>
    <scope>NUCLEOTIDE SEQUENCE [LARGE SCALE GENOMIC DNA]</scope>
    <source>
        <strain evidence="2">TAR-001</strain>
    </source>
</reference>
<comment type="caution">
    <text evidence="1">The sequence shown here is derived from an EMBL/GenBank/DDBJ whole genome shotgun (WGS) entry which is preliminary data.</text>
</comment>
<dbReference type="InterPro" id="IPR011990">
    <property type="entry name" value="TPR-like_helical_dom_sf"/>
</dbReference>
<dbReference type="Gene3D" id="1.25.40.10">
    <property type="entry name" value="Tetratricopeptide repeat domain"/>
    <property type="match status" value="1"/>
</dbReference>
<dbReference type="Proteomes" id="UP000016569">
    <property type="component" value="Unassembled WGS sequence"/>
</dbReference>
<dbReference type="EMBL" id="BATC01000094">
    <property type="protein sequence ID" value="GAD60614.1"/>
    <property type="molecule type" value="Genomic_DNA"/>
</dbReference>
<dbReference type="RefSeq" id="WP_021698708.1">
    <property type="nucleotide sequence ID" value="NZ_BATC01000094.1"/>
</dbReference>
<dbReference type="SUPFAM" id="SSF48452">
    <property type="entry name" value="TPR-like"/>
    <property type="match status" value="1"/>
</dbReference>
<evidence type="ECO:0008006" key="3">
    <source>
        <dbReference type="Google" id="ProtNLM"/>
    </source>
</evidence>
<dbReference type="AlphaFoldDB" id="A0A8E0NDY6"/>
<evidence type="ECO:0000313" key="1">
    <source>
        <dbReference type="EMBL" id="GAD60614.1"/>
    </source>
</evidence>
<proteinExistence type="predicted"/>
<gene>
    <name evidence="1" type="ORF">MBEBAB_2864</name>
</gene>
<dbReference type="OrthoDB" id="5523615at2"/>
<sequence>MISWLNLGRLHSLAVVGLVLGLILAATPVRADWLRAESEHFIVYSDTREGELRSYVRKLERFDALLRLHFPVADQRVPTPLTVYVVNGASELRRARPGIGSSVAGFYLPSDQGVFAIFDRRRNESDTTLFHEYAHHFMLANFPAAYPGWFVEGFAEYFMTADVTPGRIQVGGHSPGRVSSLAQSNAWAPMEAVLASDPAPSQVHAFYAQSWLLTHYYFGSDERRPQLSAYLAGVAQGADPVASAAETLGHEAADLTGVLRGYMAGAIPYRTLLVELPEADVEIARMPDSAEDMLLMDLRLRRSVEEEDRPALMEDVRRLAARHPDDRLAALTLAYAETRFGDTGEARRLLAPYVGEGQEDPLALLRLAQAALAEAEGPDDEPLDEDQRTTLMNEARGYLARAYQADPADFRIYLAIADTRDGQPGYPNDNDIQTMRMAALLAPQVMSVRYRTAQILMTRGHHAEAMMQLGPVANSPHGGDMRDAARTMLEEARAALYAEVAAEDD</sequence>
<name>A0A8E0NDY6_9CAUL</name>
<evidence type="ECO:0000313" key="2">
    <source>
        <dbReference type="Proteomes" id="UP000016569"/>
    </source>
</evidence>
<protein>
    <recommendedName>
        <fullName evidence="3">DUF1570 domain-containing protein</fullName>
    </recommendedName>
</protein>
<accession>A0A8E0NDY6</accession>
<keyword evidence="2" id="KW-1185">Reference proteome</keyword>